<accession>A0A432WJG9</accession>
<dbReference type="InterPro" id="IPR050611">
    <property type="entry name" value="ABCF"/>
</dbReference>
<dbReference type="Pfam" id="PF12848">
    <property type="entry name" value="ABC_tran_Xtn"/>
    <property type="match status" value="1"/>
</dbReference>
<dbReference type="PANTHER" id="PTHR19211:SF14">
    <property type="entry name" value="ATP-BINDING CASSETTE SUB-FAMILY F MEMBER 1"/>
    <property type="match status" value="1"/>
</dbReference>
<organism evidence="8 9">
    <name type="scientific">Aliidiomarina soli</name>
    <dbReference type="NCBI Taxonomy" id="1928574"/>
    <lineage>
        <taxon>Bacteria</taxon>
        <taxon>Pseudomonadati</taxon>
        <taxon>Pseudomonadota</taxon>
        <taxon>Gammaproteobacteria</taxon>
        <taxon>Alteromonadales</taxon>
        <taxon>Idiomarinaceae</taxon>
        <taxon>Aliidiomarina</taxon>
    </lineage>
</organism>
<dbReference type="SUPFAM" id="SSF52540">
    <property type="entry name" value="P-loop containing nucleoside triphosphate hydrolases"/>
    <property type="match status" value="2"/>
</dbReference>
<evidence type="ECO:0000313" key="9">
    <source>
        <dbReference type="Proteomes" id="UP000287823"/>
    </source>
</evidence>
<evidence type="ECO:0000256" key="6">
    <source>
        <dbReference type="SAM" id="MobiDB-lite"/>
    </source>
</evidence>
<comment type="similarity">
    <text evidence="4">Belongs to the ABC transporter superfamily. ABCF family. YheS subfamily.</text>
</comment>
<evidence type="ECO:0000256" key="2">
    <source>
        <dbReference type="ARBA" id="ARBA00022741"/>
    </source>
</evidence>
<dbReference type="InterPro" id="IPR032781">
    <property type="entry name" value="ABC_tran_Xtn"/>
</dbReference>
<evidence type="ECO:0000256" key="3">
    <source>
        <dbReference type="ARBA" id="ARBA00022840"/>
    </source>
</evidence>
<dbReference type="InterPro" id="IPR017871">
    <property type="entry name" value="ABC_transporter-like_CS"/>
</dbReference>
<keyword evidence="1" id="KW-0677">Repeat</keyword>
<evidence type="ECO:0000256" key="5">
    <source>
        <dbReference type="ARBA" id="ARBA00069073"/>
    </source>
</evidence>
<sequence>MIQADGLALMRGGKQLLQNSDFTIFPGHRVGLVGANGSGKSSLFALLRGELKEDAGTIQVPAGWQIASVAQETPALDTSALNYVISGDQEYTALTQSLADAEQANDGQAIARIHGQIDAIGGYQIEARAASLLSGLGFSQAQLSQPVSAFSGGWRMRLNLAQALIARSDLLLLDEPTNHLDLDAIYWLENWLLRYPGTLVLISHDRDFLDAVVTHTIHIERQQTQCYSGNYTSFQRQRSEKLAQQRQTYEKEQAQRAHLQKFVDRFKAQATKAKQAQSRVKALEKLTASAPIEDAAPFVFEFREPGKLPNPLMEMEKLRAGYGDTTILENIHLNLVPGSRIGLLGHNGAGKSTLMKLLAGELKPLAGERRVSAGLEIGYFAQHQLETLHPEESPMTHIQRLDPQATEQSLRDYLGSFGFHGDVVYDPTGPFSGGEKARLVLALVVYQRPNLLLLDEPTNHLDLDIREALMRALQSFTGAMVIVSHDRHFLRATVDDFYLVANQSVQAFDGSLEDYQRWVEDERAQQKAVDKEAQLTSNGGKTESTKANKKEQRQAAADKRKQLKPVTDKVKAAEKRIQQAEQALAQLHDKLSDSELYEAARKDELTRLLQEQAQYQTQLDEAEAIWLEQSEILQALQSED</sequence>
<dbReference type="Proteomes" id="UP000287823">
    <property type="component" value="Unassembled WGS sequence"/>
</dbReference>
<dbReference type="PROSITE" id="PS50893">
    <property type="entry name" value="ABC_TRANSPORTER_2"/>
    <property type="match status" value="2"/>
</dbReference>
<dbReference type="SMART" id="SM00382">
    <property type="entry name" value="AAA"/>
    <property type="match status" value="2"/>
</dbReference>
<keyword evidence="9" id="KW-1185">Reference proteome</keyword>
<evidence type="ECO:0000256" key="1">
    <source>
        <dbReference type="ARBA" id="ARBA00022737"/>
    </source>
</evidence>
<feature type="compositionally biased region" description="Basic and acidic residues" evidence="6">
    <location>
        <begin position="543"/>
        <end position="567"/>
    </location>
</feature>
<feature type="domain" description="ABC transporter" evidence="7">
    <location>
        <begin position="2"/>
        <end position="246"/>
    </location>
</feature>
<dbReference type="FunFam" id="3.40.50.300:FF:000011">
    <property type="entry name" value="Putative ABC transporter ATP-binding component"/>
    <property type="match status" value="1"/>
</dbReference>
<dbReference type="Gene3D" id="3.40.50.300">
    <property type="entry name" value="P-loop containing nucleotide triphosphate hydrolases"/>
    <property type="match status" value="2"/>
</dbReference>
<reference evidence="8 9" key="1">
    <citation type="journal article" date="2011" name="Front. Microbiol.">
        <title>Genomic signatures of strain selection and enhancement in Bacillus atrophaeus var. globigii, a historical biowarfare simulant.</title>
        <authorList>
            <person name="Gibbons H.S."/>
            <person name="Broomall S.M."/>
            <person name="McNew L.A."/>
            <person name="Daligault H."/>
            <person name="Chapman C."/>
            <person name="Bruce D."/>
            <person name="Karavis M."/>
            <person name="Krepps M."/>
            <person name="McGregor P.A."/>
            <person name="Hong C."/>
            <person name="Park K.H."/>
            <person name="Akmal A."/>
            <person name="Feldman A."/>
            <person name="Lin J.S."/>
            <person name="Chang W.E."/>
            <person name="Higgs B.W."/>
            <person name="Demirev P."/>
            <person name="Lindquist J."/>
            <person name="Liem A."/>
            <person name="Fochler E."/>
            <person name="Read T.D."/>
            <person name="Tapia R."/>
            <person name="Johnson S."/>
            <person name="Bishop-Lilly K.A."/>
            <person name="Detter C."/>
            <person name="Han C."/>
            <person name="Sozhamannan S."/>
            <person name="Rosenzweig C.N."/>
            <person name="Skowronski E.W."/>
        </authorList>
    </citation>
    <scope>NUCLEOTIDE SEQUENCE [LARGE SCALE GENOMIC DNA]</scope>
    <source>
        <strain evidence="8 9">Y4G10-17</strain>
    </source>
</reference>
<name>A0A432WJG9_9GAMM</name>
<dbReference type="GO" id="GO:0016887">
    <property type="term" value="F:ATP hydrolysis activity"/>
    <property type="evidence" value="ECO:0007669"/>
    <property type="project" value="InterPro"/>
</dbReference>
<keyword evidence="2" id="KW-0547">Nucleotide-binding</keyword>
<dbReference type="FunFam" id="3.40.50.300:FF:002053">
    <property type="entry name" value="ABC transporter ATP-binding protein"/>
    <property type="match status" value="1"/>
</dbReference>
<feature type="domain" description="ABC transporter" evidence="7">
    <location>
        <begin position="313"/>
        <end position="528"/>
    </location>
</feature>
<dbReference type="InterPro" id="IPR027417">
    <property type="entry name" value="P-loop_NTPase"/>
</dbReference>
<evidence type="ECO:0000313" key="8">
    <source>
        <dbReference type="EMBL" id="RUO33966.1"/>
    </source>
</evidence>
<dbReference type="AlphaFoldDB" id="A0A432WJG9"/>
<gene>
    <name evidence="8" type="ORF">CWE14_05815</name>
</gene>
<dbReference type="PROSITE" id="PS00211">
    <property type="entry name" value="ABC_TRANSPORTER_1"/>
    <property type="match status" value="2"/>
</dbReference>
<dbReference type="RefSeq" id="WP_126798525.1">
    <property type="nucleotide sequence ID" value="NZ_PIPO01000002.1"/>
</dbReference>
<evidence type="ECO:0000256" key="4">
    <source>
        <dbReference type="ARBA" id="ARBA00061571"/>
    </source>
</evidence>
<keyword evidence="3 8" id="KW-0067">ATP-binding</keyword>
<feature type="region of interest" description="Disordered" evidence="6">
    <location>
        <begin position="526"/>
        <end position="567"/>
    </location>
</feature>
<proteinExistence type="inferred from homology"/>
<dbReference type="EMBL" id="PIPO01000002">
    <property type="protein sequence ID" value="RUO33966.1"/>
    <property type="molecule type" value="Genomic_DNA"/>
</dbReference>
<dbReference type="InterPro" id="IPR003593">
    <property type="entry name" value="AAA+_ATPase"/>
</dbReference>
<dbReference type="CDD" id="cd03221">
    <property type="entry name" value="ABCF_EF-3"/>
    <property type="match status" value="2"/>
</dbReference>
<dbReference type="InterPro" id="IPR003439">
    <property type="entry name" value="ABC_transporter-like_ATP-bd"/>
</dbReference>
<dbReference type="GO" id="GO:0005524">
    <property type="term" value="F:ATP binding"/>
    <property type="evidence" value="ECO:0007669"/>
    <property type="project" value="UniProtKB-KW"/>
</dbReference>
<dbReference type="PANTHER" id="PTHR19211">
    <property type="entry name" value="ATP-BINDING TRANSPORT PROTEIN-RELATED"/>
    <property type="match status" value="1"/>
</dbReference>
<evidence type="ECO:0000259" key="7">
    <source>
        <dbReference type="PROSITE" id="PS50893"/>
    </source>
</evidence>
<dbReference type="Pfam" id="PF00005">
    <property type="entry name" value="ABC_tran"/>
    <property type="match status" value="2"/>
</dbReference>
<protein>
    <recommendedName>
        <fullName evidence="5">Probable ATP-binding protein YheS</fullName>
    </recommendedName>
</protein>
<comment type="caution">
    <text evidence="8">The sequence shown here is derived from an EMBL/GenBank/DDBJ whole genome shotgun (WGS) entry which is preliminary data.</text>
</comment>